<dbReference type="PANTHER" id="PTHR44157">
    <property type="entry name" value="DNAJ HOMOLOG SUBFAMILY C MEMBER 11"/>
    <property type="match status" value="1"/>
</dbReference>
<dbReference type="PROSITE" id="PS50076">
    <property type="entry name" value="DNAJ_2"/>
    <property type="match status" value="1"/>
</dbReference>
<evidence type="ECO:0000259" key="2">
    <source>
        <dbReference type="PROSITE" id="PS50076"/>
    </source>
</evidence>
<name>A0A1R2B6N0_9CILI</name>
<dbReference type="Pfam" id="PF00226">
    <property type="entry name" value="DnaJ"/>
    <property type="match status" value="1"/>
</dbReference>
<proteinExistence type="predicted"/>
<dbReference type="AlphaFoldDB" id="A0A1R2B6N0"/>
<evidence type="ECO:0000256" key="1">
    <source>
        <dbReference type="ARBA" id="ARBA00023186"/>
    </source>
</evidence>
<sequence length="534" mass="61440">MAQNLEFYSSLNLGKNATPEEINQSFKKLSRIIHPDKQDPRLKKYAEEAFAQLISHKEILMNPSTRYIYDEFGIQGIKIAENKEQLREFKVDDEKDKQELREVVEDFIRKSQRHKIRSQYNHRTASVIEFSIADYLSSTKFYSPNDPWGRYIQQTKLHLNELVKFEVTSRLTGDLGFFVYTSDDFVMTSLTPRFQYTSSSGYISQFSFQFGDRRQGSLALSKSIGRTSVTIQGEFDEILTPSISLYRSLDKTTDARVDIKGGNNSSCGFDITKEYNPKNKLHLSSTISPNKFETYIGWSKNIFSKITTKLAINFEINNFTSKNRMFHVYPEFSVGVDLSKSASLTYSIEAEPNRLVFATKINKDGIAVKIPIVISKIYTNKFFALCCGVSLVASFLTHMFSRYFFSKRSLDIKDKLSKSKKERQVKDFEDFIAHIRDSAEYSIRSESLVGGLIILNAYYGDINSDNPSKRIDVTLILQILIVNSQLTLPKESKMKISGFYNPNENHEPRLYVKYSISDLVKEVEIEDNDYLVLP</sequence>
<dbReference type="PANTHER" id="PTHR44157:SF1">
    <property type="entry name" value="DNAJ HOMOLOG SUBFAMILY C MEMBER 11"/>
    <property type="match status" value="1"/>
</dbReference>
<reference evidence="3 4" key="1">
    <citation type="submission" date="2016-11" db="EMBL/GenBank/DDBJ databases">
        <title>The macronuclear genome of Stentor coeruleus: a giant cell with tiny introns.</title>
        <authorList>
            <person name="Slabodnick M."/>
            <person name="Ruby J.G."/>
            <person name="Reiff S.B."/>
            <person name="Swart E.C."/>
            <person name="Gosai S."/>
            <person name="Prabakaran S."/>
            <person name="Witkowska E."/>
            <person name="Larue G.E."/>
            <person name="Fisher S."/>
            <person name="Freeman R.M."/>
            <person name="Gunawardena J."/>
            <person name="Chu W."/>
            <person name="Stover N.A."/>
            <person name="Gregory B.D."/>
            <person name="Nowacki M."/>
            <person name="Derisi J."/>
            <person name="Roy S.W."/>
            <person name="Marshall W.F."/>
            <person name="Sood P."/>
        </authorList>
    </citation>
    <scope>NUCLEOTIDE SEQUENCE [LARGE SCALE GENOMIC DNA]</scope>
    <source>
        <strain evidence="3">WM001</strain>
    </source>
</reference>
<organism evidence="3 4">
    <name type="scientific">Stentor coeruleus</name>
    <dbReference type="NCBI Taxonomy" id="5963"/>
    <lineage>
        <taxon>Eukaryota</taxon>
        <taxon>Sar</taxon>
        <taxon>Alveolata</taxon>
        <taxon>Ciliophora</taxon>
        <taxon>Postciliodesmatophora</taxon>
        <taxon>Heterotrichea</taxon>
        <taxon>Heterotrichida</taxon>
        <taxon>Stentoridae</taxon>
        <taxon>Stentor</taxon>
    </lineage>
</organism>
<dbReference type="GO" id="GO:0005739">
    <property type="term" value="C:mitochondrion"/>
    <property type="evidence" value="ECO:0007669"/>
    <property type="project" value="GOC"/>
</dbReference>
<dbReference type="Pfam" id="PF11875">
    <property type="entry name" value="DnaJ-like_C11_C"/>
    <property type="match status" value="1"/>
</dbReference>
<dbReference type="GO" id="GO:0042407">
    <property type="term" value="P:cristae formation"/>
    <property type="evidence" value="ECO:0007669"/>
    <property type="project" value="TreeGrafter"/>
</dbReference>
<dbReference type="Gene3D" id="1.10.287.110">
    <property type="entry name" value="DnaJ domain"/>
    <property type="match status" value="1"/>
</dbReference>
<dbReference type="SUPFAM" id="SSF46565">
    <property type="entry name" value="Chaperone J-domain"/>
    <property type="match status" value="1"/>
</dbReference>
<dbReference type="Proteomes" id="UP000187209">
    <property type="component" value="Unassembled WGS sequence"/>
</dbReference>
<dbReference type="InterPro" id="IPR036869">
    <property type="entry name" value="J_dom_sf"/>
</dbReference>
<evidence type="ECO:0000313" key="4">
    <source>
        <dbReference type="Proteomes" id="UP000187209"/>
    </source>
</evidence>
<keyword evidence="1" id="KW-0143">Chaperone</keyword>
<dbReference type="CDD" id="cd06257">
    <property type="entry name" value="DnaJ"/>
    <property type="match status" value="1"/>
</dbReference>
<dbReference type="SMART" id="SM00271">
    <property type="entry name" value="DnaJ"/>
    <property type="match status" value="1"/>
</dbReference>
<dbReference type="InterPro" id="IPR001623">
    <property type="entry name" value="DnaJ_domain"/>
</dbReference>
<comment type="caution">
    <text evidence="3">The sequence shown here is derived from an EMBL/GenBank/DDBJ whole genome shotgun (WGS) entry which is preliminary data.</text>
</comment>
<dbReference type="InterPro" id="IPR024586">
    <property type="entry name" value="DnaJ-like_C11_C"/>
</dbReference>
<protein>
    <recommendedName>
        <fullName evidence="2">J domain-containing protein</fullName>
    </recommendedName>
</protein>
<dbReference type="EMBL" id="MPUH01000902">
    <property type="protein sequence ID" value="OMJ72429.1"/>
    <property type="molecule type" value="Genomic_DNA"/>
</dbReference>
<dbReference type="PRINTS" id="PR00625">
    <property type="entry name" value="JDOMAIN"/>
</dbReference>
<dbReference type="InterPro" id="IPR052243">
    <property type="entry name" value="Mito_inner_membrane_organizer"/>
</dbReference>
<gene>
    <name evidence="3" type="ORF">SteCoe_29133</name>
</gene>
<dbReference type="OrthoDB" id="10250354at2759"/>
<feature type="domain" description="J" evidence="2">
    <location>
        <begin position="6"/>
        <end position="73"/>
    </location>
</feature>
<keyword evidence="4" id="KW-1185">Reference proteome</keyword>
<accession>A0A1R2B6N0</accession>
<evidence type="ECO:0000313" key="3">
    <source>
        <dbReference type="EMBL" id="OMJ72429.1"/>
    </source>
</evidence>